<evidence type="ECO:0000313" key="6">
    <source>
        <dbReference type="Proteomes" id="UP000642070"/>
    </source>
</evidence>
<keyword evidence="2 5" id="KW-0436">Ligase</keyword>
<feature type="domain" description="AMP-binding enzyme C-terminal" evidence="4">
    <location>
        <begin position="421"/>
        <end position="496"/>
    </location>
</feature>
<dbReference type="PROSITE" id="PS00455">
    <property type="entry name" value="AMP_BINDING"/>
    <property type="match status" value="1"/>
</dbReference>
<dbReference type="SUPFAM" id="SSF56801">
    <property type="entry name" value="Acetyl-CoA synthetase-like"/>
    <property type="match status" value="1"/>
</dbReference>
<dbReference type="InterPro" id="IPR000873">
    <property type="entry name" value="AMP-dep_synth/lig_dom"/>
</dbReference>
<evidence type="ECO:0000259" key="4">
    <source>
        <dbReference type="Pfam" id="PF13193"/>
    </source>
</evidence>
<evidence type="ECO:0000256" key="1">
    <source>
        <dbReference type="ARBA" id="ARBA00006432"/>
    </source>
</evidence>
<evidence type="ECO:0000256" key="2">
    <source>
        <dbReference type="ARBA" id="ARBA00022598"/>
    </source>
</evidence>
<keyword evidence="6" id="KW-1185">Reference proteome</keyword>
<dbReference type="InterPro" id="IPR045851">
    <property type="entry name" value="AMP-bd_C_sf"/>
</dbReference>
<dbReference type="Gene3D" id="3.30.300.30">
    <property type="match status" value="1"/>
</dbReference>
<evidence type="ECO:0000313" key="5">
    <source>
        <dbReference type="EMBL" id="GGM89191.1"/>
    </source>
</evidence>
<dbReference type="NCBIfam" id="NF004837">
    <property type="entry name" value="PRK06187.1"/>
    <property type="match status" value="1"/>
</dbReference>
<dbReference type="InterPro" id="IPR042099">
    <property type="entry name" value="ANL_N_sf"/>
</dbReference>
<proteinExistence type="inferred from homology"/>
<protein>
    <submittedName>
        <fullName evidence="5">Long-chain-fatty-acid CoA ligase</fullName>
    </submittedName>
</protein>
<dbReference type="Proteomes" id="UP000642070">
    <property type="component" value="Unassembled WGS sequence"/>
</dbReference>
<dbReference type="AlphaFoldDB" id="A0A917UFH3"/>
<feature type="domain" description="AMP-dependent synthetase/ligase" evidence="3">
    <location>
        <begin position="8"/>
        <end position="371"/>
    </location>
</feature>
<dbReference type="PANTHER" id="PTHR43767:SF1">
    <property type="entry name" value="NONRIBOSOMAL PEPTIDE SYNTHASE PES1 (EUROFUNG)-RELATED"/>
    <property type="match status" value="1"/>
</dbReference>
<dbReference type="Pfam" id="PF00501">
    <property type="entry name" value="AMP-binding"/>
    <property type="match status" value="1"/>
</dbReference>
<evidence type="ECO:0000259" key="3">
    <source>
        <dbReference type="Pfam" id="PF00501"/>
    </source>
</evidence>
<dbReference type="EMBL" id="BMPI01000127">
    <property type="protein sequence ID" value="GGM89191.1"/>
    <property type="molecule type" value="Genomic_DNA"/>
</dbReference>
<dbReference type="Pfam" id="PF13193">
    <property type="entry name" value="AMP-binding_C"/>
    <property type="match status" value="1"/>
</dbReference>
<accession>A0A917UFH3</accession>
<dbReference type="CDD" id="cd17631">
    <property type="entry name" value="FACL_FadD13-like"/>
    <property type="match status" value="1"/>
</dbReference>
<gene>
    <name evidence="5" type="ORF">GCM10007977_109040</name>
</gene>
<dbReference type="InterPro" id="IPR050237">
    <property type="entry name" value="ATP-dep_AMP-bd_enzyme"/>
</dbReference>
<comment type="caution">
    <text evidence="5">The sequence shown here is derived from an EMBL/GenBank/DDBJ whole genome shotgun (WGS) entry which is preliminary data.</text>
</comment>
<dbReference type="InterPro" id="IPR025110">
    <property type="entry name" value="AMP-bd_C"/>
</dbReference>
<dbReference type="GO" id="GO:0016878">
    <property type="term" value="F:acid-thiol ligase activity"/>
    <property type="evidence" value="ECO:0007669"/>
    <property type="project" value="UniProtKB-ARBA"/>
</dbReference>
<reference evidence="5" key="2">
    <citation type="submission" date="2020-09" db="EMBL/GenBank/DDBJ databases">
        <authorList>
            <person name="Sun Q."/>
            <person name="Ohkuma M."/>
        </authorList>
    </citation>
    <scope>NUCLEOTIDE SEQUENCE</scope>
    <source>
        <strain evidence="5">JCM 19831</strain>
    </source>
</reference>
<dbReference type="Gene3D" id="3.40.50.12780">
    <property type="entry name" value="N-terminal domain of ligase-like"/>
    <property type="match status" value="1"/>
</dbReference>
<reference evidence="5" key="1">
    <citation type="journal article" date="2014" name="Int. J. Syst. Evol. Microbiol.">
        <title>Complete genome sequence of Corynebacterium casei LMG S-19264T (=DSM 44701T), isolated from a smear-ripened cheese.</title>
        <authorList>
            <consortium name="US DOE Joint Genome Institute (JGI-PGF)"/>
            <person name="Walter F."/>
            <person name="Albersmeier A."/>
            <person name="Kalinowski J."/>
            <person name="Ruckert C."/>
        </authorList>
    </citation>
    <scope>NUCLEOTIDE SEQUENCE</scope>
    <source>
        <strain evidence="5">JCM 19831</strain>
    </source>
</reference>
<dbReference type="InterPro" id="IPR020845">
    <property type="entry name" value="AMP-binding_CS"/>
</dbReference>
<dbReference type="PANTHER" id="PTHR43767">
    <property type="entry name" value="LONG-CHAIN-FATTY-ACID--COA LIGASE"/>
    <property type="match status" value="1"/>
</dbReference>
<name>A0A917UFH3_9ACTN</name>
<comment type="similarity">
    <text evidence="1">Belongs to the ATP-dependent AMP-binding enzyme family.</text>
</comment>
<dbReference type="RefSeq" id="WP_190258032.1">
    <property type="nucleotide sequence ID" value="NZ_BMPI01000127.1"/>
</dbReference>
<dbReference type="FunFam" id="3.30.300.30:FF:000008">
    <property type="entry name" value="2,3-dihydroxybenzoate-AMP ligase"/>
    <property type="match status" value="1"/>
</dbReference>
<organism evidence="5 6">
    <name type="scientific">Dactylosporangium sucinum</name>
    <dbReference type="NCBI Taxonomy" id="1424081"/>
    <lineage>
        <taxon>Bacteria</taxon>
        <taxon>Bacillati</taxon>
        <taxon>Actinomycetota</taxon>
        <taxon>Actinomycetes</taxon>
        <taxon>Micromonosporales</taxon>
        <taxon>Micromonosporaceae</taxon>
        <taxon>Dactylosporangium</taxon>
    </lineage>
</organism>
<sequence>MQLTQSLRNAAQRDPGRTATIYRRRTRTFGETIDRVSRLAGALCTLGVKEGDRVGIYSLNSDRYHELLFAVPWAGAVVNPVNVRWSPAEIAYSLRDCGTDVLFIDDTFAPLVDELKDRAPNLRTVVFCGEGEAPPGLLDYERLVADTAPVEDRGRGGDDLYGVFYTGGTTGDPKGVMLSHHACLASAMGSLVTTDILGRGGVLLHAAPMFHLADIAAWNIGNLTGSTHVMVPSFTPTGVIEAIEKHKVTDTLLVPTMIQMLVEAPQAAGADLSSVRHVLYGASPISETVLANARATISNASFTQAYGMTELAPVATLLTAEDHQDPSLARSCGRPAAQSELRIVDADDNELPRGEVGEIVVRGDHVMTGYWNNPKETEAALRNGWMHTGDAGYMNERGYVFLVDRIKDMIITGGENVYSVEVENAVAKHPSVAQVAVVGLPDERWGERVHAVVVPRENASVTLEEIQDFCRPMIAGYKLPRSLALVDALPISGTGKILKRELRKQHSEPPSGQ</sequence>